<dbReference type="Gene3D" id="1.10.569.10">
    <property type="entry name" value="Aldehyde Ferredoxin Oxidoreductase Protein, subunit A, domain 2"/>
    <property type="match status" value="1"/>
</dbReference>
<evidence type="ECO:0000259" key="9">
    <source>
        <dbReference type="SMART" id="SM00790"/>
    </source>
</evidence>
<comment type="similarity">
    <text evidence="2">Belongs to the AOR/FOR family.</text>
</comment>
<evidence type="ECO:0000256" key="7">
    <source>
        <dbReference type="ARBA" id="ARBA00023014"/>
    </source>
</evidence>
<evidence type="ECO:0000256" key="6">
    <source>
        <dbReference type="ARBA" id="ARBA00023004"/>
    </source>
</evidence>
<evidence type="ECO:0000256" key="5">
    <source>
        <dbReference type="ARBA" id="ARBA00023002"/>
    </source>
</evidence>
<evidence type="ECO:0000256" key="8">
    <source>
        <dbReference type="ARBA" id="ARBA00049934"/>
    </source>
</evidence>
<dbReference type="InterPro" id="IPR013984">
    <property type="entry name" value="Ald_Fedxn_OxRdtase_dom2"/>
</dbReference>
<dbReference type="GO" id="GO:0016625">
    <property type="term" value="F:oxidoreductase activity, acting on the aldehyde or oxo group of donors, iron-sulfur protein as acceptor"/>
    <property type="evidence" value="ECO:0007669"/>
    <property type="project" value="InterPro"/>
</dbReference>
<proteinExistence type="inferred from homology"/>
<keyword evidence="3" id="KW-0004">4Fe-4S</keyword>
<dbReference type="InterPro" id="IPR036503">
    <property type="entry name" value="Ald_Fedxn_OxRdtase_N_sf"/>
</dbReference>
<name>A0A1F7RAS5_9BACT</name>
<keyword evidence="5" id="KW-0560">Oxidoreductase</keyword>
<dbReference type="Gene3D" id="1.10.599.10">
    <property type="entry name" value="Aldehyde Ferredoxin Oxidoreductase Protein, subunit A, domain 3"/>
    <property type="match status" value="1"/>
</dbReference>
<evidence type="ECO:0000313" key="10">
    <source>
        <dbReference type="EMBL" id="OGL38450.1"/>
    </source>
</evidence>
<dbReference type="InterPro" id="IPR051919">
    <property type="entry name" value="W-dependent_AOR"/>
</dbReference>
<dbReference type="PANTHER" id="PTHR30038">
    <property type="entry name" value="ALDEHYDE FERREDOXIN OXIDOREDUCTASE"/>
    <property type="match status" value="1"/>
</dbReference>
<dbReference type="InterPro" id="IPR036021">
    <property type="entry name" value="Tungsten_al_ferr_oxy-like_C"/>
</dbReference>
<keyword evidence="6" id="KW-0408">Iron</keyword>
<comment type="caution">
    <text evidence="10">The sequence shown here is derived from an EMBL/GenBank/DDBJ whole genome shotgun (WGS) entry which is preliminary data.</text>
</comment>
<evidence type="ECO:0000256" key="4">
    <source>
        <dbReference type="ARBA" id="ARBA00022723"/>
    </source>
</evidence>
<dbReference type="SUPFAM" id="SSF48310">
    <property type="entry name" value="Aldehyde ferredoxin oxidoreductase, C-terminal domains"/>
    <property type="match status" value="1"/>
</dbReference>
<reference evidence="10 11" key="1">
    <citation type="journal article" date="2016" name="Nat. Commun.">
        <title>Thousands of microbial genomes shed light on interconnected biogeochemical processes in an aquifer system.</title>
        <authorList>
            <person name="Anantharaman K."/>
            <person name="Brown C.T."/>
            <person name="Hug L.A."/>
            <person name="Sharon I."/>
            <person name="Castelle C.J."/>
            <person name="Probst A.J."/>
            <person name="Thomas B.C."/>
            <person name="Singh A."/>
            <person name="Wilkins M.J."/>
            <person name="Karaoz U."/>
            <person name="Brodie E.L."/>
            <person name="Williams K.H."/>
            <person name="Hubbard S.S."/>
            <person name="Banfield J.F."/>
        </authorList>
    </citation>
    <scope>NUCLEOTIDE SEQUENCE [LARGE SCALE GENOMIC DNA]</scope>
</reference>
<dbReference type="AlphaFoldDB" id="A0A1F7RAS5"/>
<accession>A0A1F7RAS5</accession>
<keyword evidence="4" id="KW-0479">Metal-binding</keyword>
<dbReference type="Proteomes" id="UP000178526">
    <property type="component" value="Unassembled WGS sequence"/>
</dbReference>
<dbReference type="EMBL" id="MGDB01000146">
    <property type="protein sequence ID" value="OGL38450.1"/>
    <property type="molecule type" value="Genomic_DNA"/>
</dbReference>
<evidence type="ECO:0000256" key="3">
    <source>
        <dbReference type="ARBA" id="ARBA00022485"/>
    </source>
</evidence>
<organism evidence="10 11">
    <name type="scientific">Candidatus Schekmanbacteria bacterium GWA2_38_11</name>
    <dbReference type="NCBI Taxonomy" id="1817876"/>
    <lineage>
        <taxon>Bacteria</taxon>
        <taxon>Candidatus Schekmaniibacteriota</taxon>
    </lineage>
</organism>
<dbReference type="SUPFAM" id="SSF56228">
    <property type="entry name" value="Aldehyde ferredoxin oxidoreductase, N-terminal domain"/>
    <property type="match status" value="1"/>
</dbReference>
<sequence>MAFGYAGKILRVDLTSNKIKEEELKEDFAKKFIGARGINSKILYDEVKPGVDPFSPENRLIFGTGPLAGTMLPAGCRFTVTARSPLTMGHGDANAGGFFAPELKFSGFDHIIFHGRSKKPSYLFINDGKAELRSAEQIWGKNTWNTQELIQKELGDEDIQIACIGPAGENMVKNACIIHGLKRAAAKGMGSVMGSKNLKAVAVRGRKGIRVADPKEFLKISEKILTKHKRPDLTLYGTPGSVLYEVNTGYSPATKNIQTTRFPGIEKISPKLLNQKYIYRLKACFGCSISCGRSYVVKHGQFKGLYGEGPELAAMWSWGTQPQVTSLPAVLKADVLSNQLGIDCIEAGNTIAFAMECYQKGIITDEDTGGIKLEWGNFKAVHSILEQMANRKGFGEILCDGVKDAASRIGRGSEFFAHTIKGQSVPADLRIKHGSVLGYITSTRGADHLRGLIIDDVLPIEYIKKNYGEEALMSEGIKGKGIALKWIQEMTTLPDCFGICKIFYILSAGYSVFTFENFSAMYKAATGIDVSEKDMLKACERVYNVEQAFNVRVGGFSRKDDTVPPRFFNEPTDANKWKGKTLKKENIDEMLDDYYTCRGWNKSTTAPEKEKLLELELDEIAKDLYE</sequence>
<dbReference type="Pfam" id="PF02730">
    <property type="entry name" value="AFOR_N"/>
    <property type="match status" value="1"/>
</dbReference>
<evidence type="ECO:0000313" key="11">
    <source>
        <dbReference type="Proteomes" id="UP000178526"/>
    </source>
</evidence>
<dbReference type="Gene3D" id="3.60.9.10">
    <property type="entry name" value="Aldehyde ferredoxin oxidoreductase, N-terminal domain"/>
    <property type="match status" value="1"/>
</dbReference>
<evidence type="ECO:0000256" key="2">
    <source>
        <dbReference type="ARBA" id="ARBA00011032"/>
    </source>
</evidence>
<dbReference type="SMART" id="SM00790">
    <property type="entry name" value="AFOR_N"/>
    <property type="match status" value="1"/>
</dbReference>
<dbReference type="PANTHER" id="PTHR30038:SF0">
    <property type="entry name" value="TUNGSTEN-CONTAINING ALDEHYDE FERREDOXIN OXIDOREDUCTASE"/>
    <property type="match status" value="1"/>
</dbReference>
<dbReference type="GO" id="GO:0051539">
    <property type="term" value="F:4 iron, 4 sulfur cluster binding"/>
    <property type="evidence" value="ECO:0007669"/>
    <property type="project" value="UniProtKB-KW"/>
</dbReference>
<comment type="cofactor">
    <cofactor evidence="8">
        <name>tungstopterin</name>
        <dbReference type="ChEBI" id="CHEBI:30402"/>
    </cofactor>
</comment>
<dbReference type="InterPro" id="IPR013985">
    <property type="entry name" value="Ald_Fedxn_OxRdtase_dom3"/>
</dbReference>
<protein>
    <recommendedName>
        <fullName evidence="9">Aldehyde ferredoxin oxidoreductase N-terminal domain-containing protein</fullName>
    </recommendedName>
</protein>
<keyword evidence="7" id="KW-0411">Iron-sulfur</keyword>
<dbReference type="GO" id="GO:0009055">
    <property type="term" value="F:electron transfer activity"/>
    <property type="evidence" value="ECO:0007669"/>
    <property type="project" value="InterPro"/>
</dbReference>
<feature type="domain" description="Aldehyde ferredoxin oxidoreductase N-terminal" evidence="9">
    <location>
        <begin position="5"/>
        <end position="207"/>
    </location>
</feature>
<dbReference type="Pfam" id="PF01314">
    <property type="entry name" value="AFOR_C"/>
    <property type="match status" value="1"/>
</dbReference>
<dbReference type="GO" id="GO:0046872">
    <property type="term" value="F:metal ion binding"/>
    <property type="evidence" value="ECO:0007669"/>
    <property type="project" value="UniProtKB-KW"/>
</dbReference>
<dbReference type="InterPro" id="IPR001203">
    <property type="entry name" value="OxRdtase_Ald_Fedxn_C"/>
</dbReference>
<dbReference type="InterPro" id="IPR013983">
    <property type="entry name" value="Ald_Fedxn_OxRdtase_N"/>
</dbReference>
<comment type="cofactor">
    <cofactor evidence="1">
        <name>[4Fe-4S] cluster</name>
        <dbReference type="ChEBI" id="CHEBI:49883"/>
    </cofactor>
</comment>
<evidence type="ECO:0000256" key="1">
    <source>
        <dbReference type="ARBA" id="ARBA00001966"/>
    </source>
</evidence>
<gene>
    <name evidence="10" type="ORF">A2042_08485</name>
</gene>